<accession>R5ZKD7</accession>
<proteinExistence type="predicted"/>
<keyword evidence="1" id="KW-0812">Transmembrane</keyword>
<keyword evidence="1" id="KW-0472">Membrane</keyword>
<keyword evidence="1" id="KW-1133">Transmembrane helix</keyword>
<sequence>MDLKKLTGKLMTVVAAGAMVMSIGGLRRISLWI</sequence>
<feature type="transmembrane region" description="Helical" evidence="1">
    <location>
        <begin position="6"/>
        <end position="26"/>
    </location>
</feature>
<dbReference type="AlphaFoldDB" id="R5ZKD7"/>
<evidence type="ECO:0000313" key="2">
    <source>
        <dbReference type="EMBL" id="CDA39305.1"/>
    </source>
</evidence>
<evidence type="ECO:0000313" key="3">
    <source>
        <dbReference type="Proteomes" id="UP000018175"/>
    </source>
</evidence>
<organism evidence="2 3">
    <name type="scientific">Lachnospira eligens CAG:72</name>
    <dbReference type="NCBI Taxonomy" id="1263077"/>
    <lineage>
        <taxon>Bacteria</taxon>
        <taxon>Bacillati</taxon>
        <taxon>Bacillota</taxon>
        <taxon>Clostridia</taxon>
        <taxon>Lachnospirales</taxon>
        <taxon>Lachnospiraceae</taxon>
        <taxon>Lachnospira</taxon>
    </lineage>
</organism>
<protein>
    <submittedName>
        <fullName evidence="2">Uncharacterized protein</fullName>
    </submittedName>
</protein>
<reference evidence="2" key="1">
    <citation type="submission" date="2012-11" db="EMBL/GenBank/DDBJ databases">
        <title>Dependencies among metagenomic species, viruses, plasmids and units of genetic variation.</title>
        <authorList>
            <person name="Nielsen H.B."/>
            <person name="Almeida M."/>
            <person name="Juncker A.S."/>
            <person name="Rasmussen S."/>
            <person name="Li J."/>
            <person name="Sunagawa S."/>
            <person name="Plichta D."/>
            <person name="Gautier L."/>
            <person name="Le Chatelier E."/>
            <person name="Peletier E."/>
            <person name="Bonde I."/>
            <person name="Nielsen T."/>
            <person name="Manichanh C."/>
            <person name="Arumugam M."/>
            <person name="Batto J."/>
            <person name="Santos M.B.Q.D."/>
            <person name="Blom N."/>
            <person name="Borruel N."/>
            <person name="Burgdorf K.S."/>
            <person name="Boumezbeur F."/>
            <person name="Casellas F."/>
            <person name="Dore J."/>
            <person name="Guarner F."/>
            <person name="Hansen T."/>
            <person name="Hildebrand F."/>
            <person name="Kaas R.S."/>
            <person name="Kennedy S."/>
            <person name="Kristiansen K."/>
            <person name="Kultima J.R."/>
            <person name="Leonard P."/>
            <person name="Levenez F."/>
            <person name="Lund O."/>
            <person name="Moumen B."/>
            <person name="Le Paslier D."/>
            <person name="Pons N."/>
            <person name="Pedersen O."/>
            <person name="Prifti E."/>
            <person name="Qin J."/>
            <person name="Raes J."/>
            <person name="Tap J."/>
            <person name="Tims S."/>
            <person name="Ussery D.W."/>
            <person name="Yamada T."/>
            <person name="MetaHit consortium"/>
            <person name="Renault P."/>
            <person name="Sicheritz-Ponten T."/>
            <person name="Bork P."/>
            <person name="Wang J."/>
            <person name="Brunak S."/>
            <person name="Ehrlich S.D."/>
        </authorList>
    </citation>
    <scope>NUCLEOTIDE SEQUENCE [LARGE SCALE GENOMIC DNA]</scope>
</reference>
<gene>
    <name evidence="2" type="ORF">BN765_01505</name>
</gene>
<evidence type="ECO:0000256" key="1">
    <source>
        <dbReference type="SAM" id="Phobius"/>
    </source>
</evidence>
<dbReference type="EMBL" id="CBBU010000050">
    <property type="protein sequence ID" value="CDA39305.1"/>
    <property type="molecule type" value="Genomic_DNA"/>
</dbReference>
<name>R5ZKD7_9FIRM</name>
<dbReference type="Proteomes" id="UP000018175">
    <property type="component" value="Unassembled WGS sequence"/>
</dbReference>
<comment type="caution">
    <text evidence="2">The sequence shown here is derived from an EMBL/GenBank/DDBJ whole genome shotgun (WGS) entry which is preliminary data.</text>
</comment>